<name>A0A259TZV6_9BACT</name>
<reference evidence="2 3" key="1">
    <citation type="submission" date="2016-11" db="EMBL/GenBank/DDBJ databases">
        <title>Study of marine rhodopsin-containing bacteria.</title>
        <authorList>
            <person name="Yoshizawa S."/>
            <person name="Kumagai Y."/>
            <person name="Kogure K."/>
        </authorList>
    </citation>
    <scope>NUCLEOTIDE SEQUENCE [LARGE SCALE GENOMIC DNA]</scope>
    <source>
        <strain evidence="2 3">SG-29</strain>
    </source>
</reference>
<keyword evidence="1" id="KW-0732">Signal</keyword>
<dbReference type="OrthoDB" id="9812080at2"/>
<dbReference type="EMBL" id="MQWB01000001">
    <property type="protein sequence ID" value="OZC03261.1"/>
    <property type="molecule type" value="Genomic_DNA"/>
</dbReference>
<evidence type="ECO:0000256" key="1">
    <source>
        <dbReference type="SAM" id="SignalP"/>
    </source>
</evidence>
<gene>
    <name evidence="2" type="ORF">BSZ36_09895</name>
</gene>
<dbReference type="RefSeq" id="WP_094548426.1">
    <property type="nucleotide sequence ID" value="NZ_MQWB01000001.1"/>
</dbReference>
<comment type="caution">
    <text evidence="2">The sequence shown here is derived from an EMBL/GenBank/DDBJ whole genome shotgun (WGS) entry which is preliminary data.</text>
</comment>
<protein>
    <recommendedName>
        <fullName evidence="4">LPS export ABC transporter periplasmic protein LptC</fullName>
    </recommendedName>
</protein>
<organism evidence="2 3">
    <name type="scientific">Rubricoccus marinus</name>
    <dbReference type="NCBI Taxonomy" id="716817"/>
    <lineage>
        <taxon>Bacteria</taxon>
        <taxon>Pseudomonadati</taxon>
        <taxon>Rhodothermota</taxon>
        <taxon>Rhodothermia</taxon>
        <taxon>Rhodothermales</taxon>
        <taxon>Rubricoccaceae</taxon>
        <taxon>Rubricoccus</taxon>
    </lineage>
</organism>
<evidence type="ECO:0000313" key="2">
    <source>
        <dbReference type="EMBL" id="OZC03261.1"/>
    </source>
</evidence>
<dbReference type="Proteomes" id="UP000216446">
    <property type="component" value="Unassembled WGS sequence"/>
</dbReference>
<dbReference type="PROSITE" id="PS51257">
    <property type="entry name" value="PROKAR_LIPOPROTEIN"/>
    <property type="match status" value="1"/>
</dbReference>
<dbReference type="InParanoid" id="A0A259TZV6"/>
<keyword evidence="3" id="KW-1185">Reference proteome</keyword>
<proteinExistence type="predicted"/>
<feature type="signal peptide" evidence="1">
    <location>
        <begin position="1"/>
        <end position="24"/>
    </location>
</feature>
<evidence type="ECO:0008006" key="4">
    <source>
        <dbReference type="Google" id="ProtNLM"/>
    </source>
</evidence>
<feature type="chain" id="PRO_5012921081" description="LPS export ABC transporter periplasmic protein LptC" evidence="1">
    <location>
        <begin position="25"/>
        <end position="251"/>
    </location>
</feature>
<evidence type="ECO:0000313" key="3">
    <source>
        <dbReference type="Proteomes" id="UP000216446"/>
    </source>
</evidence>
<sequence>MPHRFPFLLALLALAASGCARSSAGLPEGMTVEDLPDGESWNAELRVSEDGRQSLALGAPYMARFDRPDTAYVYLGPPPQTPDSVQARITVQLFDESGEPSATISARQAWYYERQKRLVADGGVKAETFGDGATAIEANRLRYTSGGDFSASGEARVDVRGAANAKIRARTISGRLDGGRYTAEGDVFVDAGGGRSLRSARVTWDGSRFRAPGAFSFTGPGERIRGVGLTANADLSRYSFSQMRGEIDVQE</sequence>
<accession>A0A259TZV6</accession>
<dbReference type="AlphaFoldDB" id="A0A259TZV6"/>